<dbReference type="GO" id="GO:0016747">
    <property type="term" value="F:acyltransferase activity, transferring groups other than amino-acyl groups"/>
    <property type="evidence" value="ECO:0007669"/>
    <property type="project" value="InterPro"/>
</dbReference>
<dbReference type="PROSITE" id="PS51186">
    <property type="entry name" value="GNAT"/>
    <property type="match status" value="1"/>
</dbReference>
<dbReference type="EMBL" id="FOYX01000003">
    <property type="protein sequence ID" value="SFR85014.1"/>
    <property type="molecule type" value="Genomic_DNA"/>
</dbReference>
<dbReference type="SUPFAM" id="SSF55729">
    <property type="entry name" value="Acyl-CoA N-acyltransferases (Nat)"/>
    <property type="match status" value="1"/>
</dbReference>
<name>A0A1I6K1G1_9FLAO</name>
<dbReference type="CDD" id="cd04301">
    <property type="entry name" value="NAT_SF"/>
    <property type="match status" value="1"/>
</dbReference>
<feature type="domain" description="N-acetyltransferase" evidence="1">
    <location>
        <begin position="8"/>
        <end position="143"/>
    </location>
</feature>
<protein>
    <submittedName>
        <fullName evidence="2">Acetyltransferase (GNAT) domain-containing protein</fullName>
    </submittedName>
</protein>
<dbReference type="Gene3D" id="3.40.630.30">
    <property type="match status" value="1"/>
</dbReference>
<reference evidence="3" key="1">
    <citation type="submission" date="2016-10" db="EMBL/GenBank/DDBJ databases">
        <authorList>
            <person name="Varghese N."/>
            <person name="Submissions S."/>
        </authorList>
    </citation>
    <scope>NUCLEOTIDE SEQUENCE [LARGE SCALE GENOMIC DNA]</scope>
    <source>
        <strain evidence="3">DSM 19891</strain>
    </source>
</reference>
<dbReference type="Proteomes" id="UP000199462">
    <property type="component" value="Unassembled WGS sequence"/>
</dbReference>
<organism evidence="2 3">
    <name type="scientific">Maribacter stanieri</name>
    <dbReference type="NCBI Taxonomy" id="440514"/>
    <lineage>
        <taxon>Bacteria</taxon>
        <taxon>Pseudomonadati</taxon>
        <taxon>Bacteroidota</taxon>
        <taxon>Flavobacteriia</taxon>
        <taxon>Flavobacteriales</taxon>
        <taxon>Flavobacteriaceae</taxon>
        <taxon>Maribacter</taxon>
    </lineage>
</organism>
<dbReference type="STRING" id="440514.SAMN04488010_3362"/>
<keyword evidence="2" id="KW-0808">Transferase</keyword>
<dbReference type="AlphaFoldDB" id="A0A1I6K1G1"/>
<dbReference type="InterPro" id="IPR016181">
    <property type="entry name" value="Acyl_CoA_acyltransferase"/>
</dbReference>
<evidence type="ECO:0000259" key="1">
    <source>
        <dbReference type="PROSITE" id="PS51186"/>
    </source>
</evidence>
<dbReference type="Pfam" id="PF00583">
    <property type="entry name" value="Acetyltransf_1"/>
    <property type="match status" value="1"/>
</dbReference>
<evidence type="ECO:0000313" key="2">
    <source>
        <dbReference type="EMBL" id="SFR85014.1"/>
    </source>
</evidence>
<evidence type="ECO:0000313" key="3">
    <source>
        <dbReference type="Proteomes" id="UP000199462"/>
    </source>
</evidence>
<proteinExistence type="predicted"/>
<gene>
    <name evidence="2" type="ORF">SAMN04488010_3362</name>
</gene>
<keyword evidence="3" id="KW-1185">Reference proteome</keyword>
<dbReference type="InterPro" id="IPR000182">
    <property type="entry name" value="GNAT_dom"/>
</dbReference>
<sequence>MRSTILFMTTKIIEITADETLPIRHQVMWPNKPIDYVKLPNDNEGLHYGLFLDKKLISVISLFINDGEAQFRKFATLENYQGKGYGRILLNEIMQIAVKQSLKRIWCNARRNKSEFYKKFGLVATNTIFIKGDVDYEIMERIF</sequence>
<accession>A0A1I6K1G1</accession>